<dbReference type="PROSITE" id="PS50878">
    <property type="entry name" value="RT_POL"/>
    <property type="match status" value="1"/>
</dbReference>
<evidence type="ECO:0000256" key="1">
    <source>
        <dbReference type="SAM" id="MobiDB-lite"/>
    </source>
</evidence>
<comment type="caution">
    <text evidence="3">The sequence shown here is derived from an EMBL/GenBank/DDBJ whole genome shotgun (WGS) entry which is preliminary data.</text>
</comment>
<dbReference type="EMBL" id="CAJNOU010004543">
    <property type="protein sequence ID" value="CAF1445652.1"/>
    <property type="molecule type" value="Genomic_DNA"/>
</dbReference>
<evidence type="ECO:0000313" key="3">
    <source>
        <dbReference type="EMBL" id="CAF1445652.1"/>
    </source>
</evidence>
<feature type="domain" description="Reverse transcriptase" evidence="2">
    <location>
        <begin position="296"/>
        <end position="564"/>
    </location>
</feature>
<dbReference type="Proteomes" id="UP000663889">
    <property type="component" value="Unassembled WGS sequence"/>
</dbReference>
<accession>A0A815P8N6</accession>
<feature type="compositionally biased region" description="Polar residues" evidence="1">
    <location>
        <begin position="624"/>
        <end position="637"/>
    </location>
</feature>
<dbReference type="PANTHER" id="PTHR21301:SF10">
    <property type="entry name" value="REVERSE TRANSCRIPTASE DOMAIN-CONTAINING PROTEIN"/>
    <property type="match status" value="1"/>
</dbReference>
<organism evidence="3 4">
    <name type="scientific">Rotaria sordida</name>
    <dbReference type="NCBI Taxonomy" id="392033"/>
    <lineage>
        <taxon>Eukaryota</taxon>
        <taxon>Metazoa</taxon>
        <taxon>Spiralia</taxon>
        <taxon>Gnathifera</taxon>
        <taxon>Rotifera</taxon>
        <taxon>Eurotatoria</taxon>
        <taxon>Bdelloidea</taxon>
        <taxon>Philodinida</taxon>
        <taxon>Philodinidae</taxon>
        <taxon>Rotaria</taxon>
    </lineage>
</organism>
<feature type="region of interest" description="Disordered" evidence="1">
    <location>
        <begin position="572"/>
        <end position="637"/>
    </location>
</feature>
<proteinExistence type="predicted"/>
<name>A0A815P8N6_9BILA</name>
<dbReference type="AlphaFoldDB" id="A0A815P8N6"/>
<feature type="compositionally biased region" description="Basic and acidic residues" evidence="1">
    <location>
        <begin position="574"/>
        <end position="584"/>
    </location>
</feature>
<dbReference type="InterPro" id="IPR000477">
    <property type="entry name" value="RT_dom"/>
</dbReference>
<evidence type="ECO:0000313" key="4">
    <source>
        <dbReference type="Proteomes" id="UP000663889"/>
    </source>
</evidence>
<gene>
    <name evidence="3" type="ORF">SEV965_LOCUS33438</name>
</gene>
<evidence type="ECO:0000259" key="2">
    <source>
        <dbReference type="PROSITE" id="PS50878"/>
    </source>
</evidence>
<sequence>MVTAVVRKGQHKLKQQFEYNKKMLKLDSTDHRLVQQVYDLKPNTQQIRCIRNIWKAIQNKKQMEEQIEILKHCIHSNCLSPAFNLLDYTLDKIDKILTRSKPSSTNDNDNKQQTILNALRLKKIGGFKYDMLELSLKLIPPCQSHFYYTQPMEEIIEQENKRLYAENCKNLTNYTFLTNDAHATKFFSEVKHLLEQLYTKSLPKKLKGNARYIYKMIKSMKEKLRKANIAVGQTDKSKFFFFIDAQEYEEKIRNYMSKTNAYQEIISGICPLADDLHSVLILLDYLLKHNRITKEQYKQMYPNLKTLELAHIYFNLKVHKPEMSVRSILASINAPARQISSFLDQLITPIYNYVTKDVTFINSIDLIRKLNEYQQQDYLTSTTLFVIFDVTDLYTMIPRDGAIAALTRFCEKYSTNRKIANLNIDTITRLARVVLDTNSFAYKDKYYRQIKGGAMGSPFTMVLANIYMLEWEQKLIAHQNGHHEIYGRYIDDVFKTTNLSKDEILQQLNETMKTDPNIKITITINQALEYLDASIENNNGQLKTTIYHKSAWEPHTLPYESITIQNDRIPQSIQHKDKQHDSTVKKSIKRKRNETSSNTIDKSLSQLSISQPSPKKQKMKNNEIDQVTINGTSETER</sequence>
<dbReference type="PANTHER" id="PTHR21301">
    <property type="entry name" value="REVERSE TRANSCRIPTASE"/>
    <property type="match status" value="1"/>
</dbReference>
<protein>
    <recommendedName>
        <fullName evidence="2">Reverse transcriptase domain-containing protein</fullName>
    </recommendedName>
</protein>
<feature type="compositionally biased region" description="Low complexity" evidence="1">
    <location>
        <begin position="602"/>
        <end position="614"/>
    </location>
</feature>
<reference evidence="3" key="1">
    <citation type="submission" date="2021-02" db="EMBL/GenBank/DDBJ databases">
        <authorList>
            <person name="Nowell W R."/>
        </authorList>
    </citation>
    <scope>NUCLEOTIDE SEQUENCE</scope>
</reference>